<dbReference type="AlphaFoldDB" id="A0ABD5RFN5"/>
<dbReference type="InterPro" id="IPR050194">
    <property type="entry name" value="Glycosyltransferase_grp1"/>
</dbReference>
<reference evidence="3 4" key="1">
    <citation type="journal article" date="2019" name="Int. J. Syst. Evol. Microbiol.">
        <title>The Global Catalogue of Microorganisms (GCM) 10K type strain sequencing project: providing services to taxonomists for standard genome sequencing and annotation.</title>
        <authorList>
            <consortium name="The Broad Institute Genomics Platform"/>
            <consortium name="The Broad Institute Genome Sequencing Center for Infectious Disease"/>
            <person name="Wu L."/>
            <person name="Ma J."/>
        </authorList>
    </citation>
    <scope>NUCLEOTIDE SEQUENCE [LARGE SCALE GENOMIC DNA]</scope>
    <source>
        <strain evidence="3 4">CGMCC 1.12237</strain>
    </source>
</reference>
<dbReference type="InterPro" id="IPR028098">
    <property type="entry name" value="Glyco_trans_4-like_N"/>
</dbReference>
<proteinExistence type="predicted"/>
<dbReference type="Proteomes" id="UP001596201">
    <property type="component" value="Unassembled WGS sequence"/>
</dbReference>
<name>A0ABD5RFN5_9EURY</name>
<dbReference type="RefSeq" id="WP_227231344.1">
    <property type="nucleotide sequence ID" value="NZ_JAJCVJ010000003.1"/>
</dbReference>
<comment type="caution">
    <text evidence="3">The sequence shown here is derived from an EMBL/GenBank/DDBJ whole genome shotgun (WGS) entry which is preliminary data.</text>
</comment>
<dbReference type="Pfam" id="PF13439">
    <property type="entry name" value="Glyco_transf_4"/>
    <property type="match status" value="1"/>
</dbReference>
<protein>
    <submittedName>
        <fullName evidence="3">Glycosyltransferase family 4 protein</fullName>
        <ecNumber evidence="3">2.4.-.-</ecNumber>
    </submittedName>
</protein>
<evidence type="ECO:0000259" key="1">
    <source>
        <dbReference type="Pfam" id="PF00534"/>
    </source>
</evidence>
<gene>
    <name evidence="3" type="ORF">ACFPJ5_17765</name>
</gene>
<dbReference type="CDD" id="cd03801">
    <property type="entry name" value="GT4_PimA-like"/>
    <property type="match status" value="1"/>
</dbReference>
<evidence type="ECO:0000313" key="4">
    <source>
        <dbReference type="Proteomes" id="UP001596201"/>
    </source>
</evidence>
<keyword evidence="4" id="KW-1185">Reference proteome</keyword>
<keyword evidence="3" id="KW-0808">Transferase</keyword>
<dbReference type="GO" id="GO:0016757">
    <property type="term" value="F:glycosyltransferase activity"/>
    <property type="evidence" value="ECO:0007669"/>
    <property type="project" value="UniProtKB-KW"/>
</dbReference>
<dbReference type="PANTHER" id="PTHR45947:SF3">
    <property type="entry name" value="SULFOQUINOVOSYL TRANSFERASE SQD2"/>
    <property type="match status" value="1"/>
</dbReference>
<sequence length="370" mass="40284">MAPLDVLLVGPAGHRTGGIAHYINHQHDLFDGAVRSRIHDTATPAPEGTVALAGLLGEERAVFWHKCYRTLRALARFPFRRRPDLVHVHASDDLSFLRAGLYVLVSALFWRVPVVLHVHGPTFDEFVADARPPLSWFQSLVFEQSDAVIVLSEYWAESLAGRVAPEKLVVLPNAVTPGDFEPRDDADPPRVVVVSNLVPRKGIAELFDAVDSLTDEGVEFEFVLAGDGPLRAEAEALAERHGTVTYHGYVSEAEKRRLLSEGTITVLASHAEGLPFALLEGMAGGNAVVATSVGSVPEVVGPENGRLVEPGDADALAAALGDLLADPETAREMGRRNRNLIEDRYAWDHVTDRLEALYREVVGRPGRQSD</sequence>
<evidence type="ECO:0000313" key="3">
    <source>
        <dbReference type="EMBL" id="MFC5368774.1"/>
    </source>
</evidence>
<feature type="domain" description="Glycosyl transferase family 1" evidence="1">
    <location>
        <begin position="185"/>
        <end position="339"/>
    </location>
</feature>
<organism evidence="3 4">
    <name type="scientific">Salinirubrum litoreum</name>
    <dbReference type="NCBI Taxonomy" id="1126234"/>
    <lineage>
        <taxon>Archaea</taxon>
        <taxon>Methanobacteriati</taxon>
        <taxon>Methanobacteriota</taxon>
        <taxon>Stenosarchaea group</taxon>
        <taxon>Halobacteria</taxon>
        <taxon>Halobacteriales</taxon>
        <taxon>Haloferacaceae</taxon>
        <taxon>Salinirubrum</taxon>
    </lineage>
</organism>
<dbReference type="Gene3D" id="3.40.50.2000">
    <property type="entry name" value="Glycogen Phosphorylase B"/>
    <property type="match status" value="2"/>
</dbReference>
<dbReference type="EMBL" id="JBHSKX010000004">
    <property type="protein sequence ID" value="MFC5368774.1"/>
    <property type="molecule type" value="Genomic_DNA"/>
</dbReference>
<dbReference type="PANTHER" id="PTHR45947">
    <property type="entry name" value="SULFOQUINOVOSYL TRANSFERASE SQD2"/>
    <property type="match status" value="1"/>
</dbReference>
<dbReference type="SUPFAM" id="SSF53756">
    <property type="entry name" value="UDP-Glycosyltransferase/glycogen phosphorylase"/>
    <property type="match status" value="1"/>
</dbReference>
<feature type="domain" description="Glycosyltransferase subfamily 4-like N-terminal" evidence="2">
    <location>
        <begin position="68"/>
        <end position="176"/>
    </location>
</feature>
<dbReference type="InterPro" id="IPR001296">
    <property type="entry name" value="Glyco_trans_1"/>
</dbReference>
<dbReference type="EC" id="2.4.-.-" evidence="3"/>
<dbReference type="Pfam" id="PF00534">
    <property type="entry name" value="Glycos_transf_1"/>
    <property type="match status" value="1"/>
</dbReference>
<keyword evidence="3" id="KW-0328">Glycosyltransferase</keyword>
<evidence type="ECO:0000259" key="2">
    <source>
        <dbReference type="Pfam" id="PF13439"/>
    </source>
</evidence>
<accession>A0ABD5RFN5</accession>